<dbReference type="AlphaFoldDB" id="A0A426UVX5"/>
<dbReference type="Proteomes" id="UP000277256">
    <property type="component" value="Unassembled WGS sequence"/>
</dbReference>
<proteinExistence type="predicted"/>
<sequence length="208" mass="21216">MDRESGYVEGMNDIATAGNAVQGRHRVWVPIAVVGLLLVMIAAEAAFAKSQPAGEALVSGTVIGFGADRQASVQVGEGWVLDDAASDLDSQLVLTRGDVTVELSSVIFNGQTAPSQMWTGMGRLLDVERHAGAQVSLGSPGGFETSSGATGLEGGLQIGSRAGEAFVLPDAEGVQAVDAKVLAPADAGDTDWSAATQLIDSIAFEGES</sequence>
<organism evidence="2 3">
    <name type="scientific">Glycomyces terrestris</name>
    <dbReference type="NCBI Taxonomy" id="2493553"/>
    <lineage>
        <taxon>Bacteria</taxon>
        <taxon>Bacillati</taxon>
        <taxon>Actinomycetota</taxon>
        <taxon>Actinomycetes</taxon>
        <taxon>Glycomycetales</taxon>
        <taxon>Glycomycetaceae</taxon>
        <taxon>Glycomyces</taxon>
    </lineage>
</organism>
<evidence type="ECO:0000313" key="2">
    <source>
        <dbReference type="EMBL" id="RRR98462.1"/>
    </source>
</evidence>
<name>A0A426UVX5_9ACTN</name>
<keyword evidence="1" id="KW-1133">Transmembrane helix</keyword>
<comment type="caution">
    <text evidence="2">The sequence shown here is derived from an EMBL/GenBank/DDBJ whole genome shotgun (WGS) entry which is preliminary data.</text>
</comment>
<keyword evidence="1" id="KW-0812">Transmembrane</keyword>
<accession>A0A426UVX5</accession>
<keyword evidence="1" id="KW-0472">Membrane</keyword>
<gene>
    <name evidence="2" type="ORF">EIW28_16395</name>
</gene>
<feature type="transmembrane region" description="Helical" evidence="1">
    <location>
        <begin position="27"/>
        <end position="47"/>
    </location>
</feature>
<dbReference type="OrthoDB" id="3426531at2"/>
<protein>
    <submittedName>
        <fullName evidence="2">Uncharacterized protein</fullName>
    </submittedName>
</protein>
<dbReference type="EMBL" id="RSEB01000004">
    <property type="protein sequence ID" value="RRR98462.1"/>
    <property type="molecule type" value="Genomic_DNA"/>
</dbReference>
<evidence type="ECO:0000256" key="1">
    <source>
        <dbReference type="SAM" id="Phobius"/>
    </source>
</evidence>
<keyword evidence="3" id="KW-1185">Reference proteome</keyword>
<evidence type="ECO:0000313" key="3">
    <source>
        <dbReference type="Proteomes" id="UP000277256"/>
    </source>
</evidence>
<dbReference type="RefSeq" id="WP_125248770.1">
    <property type="nucleotide sequence ID" value="NZ_RSEB01000004.1"/>
</dbReference>
<reference evidence="2 3" key="1">
    <citation type="submission" date="2018-12" db="EMBL/GenBank/DDBJ databases">
        <title>Glycomyces sp. YIM 121974 draft genome.</title>
        <authorList>
            <person name="Li Q."/>
        </authorList>
    </citation>
    <scope>NUCLEOTIDE SEQUENCE [LARGE SCALE GENOMIC DNA]</scope>
    <source>
        <strain evidence="2 3">YIM 121974</strain>
    </source>
</reference>